<dbReference type="HOGENOM" id="CLU_102468_1_1_7"/>
<reference evidence="1 2" key="1">
    <citation type="journal article" date="2015" name="Genome Announc.">
        <title>Genomes of Geoalkalibacter ferrihydriticus Z-0531T and Geoalkalibacter subterraneus Red1T, Two Haloalkaliphilic Metal-Reducing Deltaproteobacteria.</title>
        <authorList>
            <person name="Badalamenti J.P."/>
            <person name="Krajmalnik-Brown R."/>
            <person name="Torres C.I."/>
            <person name="Bond D.R."/>
        </authorList>
    </citation>
    <scope>NUCLEOTIDE SEQUENCE [LARGE SCALE GENOMIC DNA]</scope>
    <source>
        <strain evidence="1 2">Red1</strain>
    </source>
</reference>
<name>A0A0B5FW05_9BACT</name>
<dbReference type="KEGG" id="gsb:GSUB_16025"/>
<dbReference type="Pfam" id="PF06995">
    <property type="entry name" value="Phage_P2_GpU"/>
    <property type="match status" value="1"/>
</dbReference>
<evidence type="ECO:0000313" key="1">
    <source>
        <dbReference type="EMBL" id="AJF07761.1"/>
    </source>
</evidence>
<dbReference type="PIRSF" id="PIRSF029208">
    <property type="entry name" value="Phage_tail_GPU"/>
    <property type="match status" value="1"/>
</dbReference>
<dbReference type="InterPro" id="IPR009734">
    <property type="entry name" value="Myoviridae_GpU"/>
</dbReference>
<proteinExistence type="predicted"/>
<sequence length="131" mass="14986">MTEIMMALGDYRFALPSAAYQQLRRSAEYRWPQQQRIGRAPATQFVGVGTESLDLDGIIHPHFAGGLNQLDRMRNLAGQGTALMLSDGRGKIWGLWCIERIEETQTLFARNGDPYKIEFRLRLLRYGEDQP</sequence>
<dbReference type="Proteomes" id="UP000035036">
    <property type="component" value="Chromosome"/>
</dbReference>
<organism evidence="1 2">
    <name type="scientific">Geoalkalibacter subterraneus</name>
    <dbReference type="NCBI Taxonomy" id="483547"/>
    <lineage>
        <taxon>Bacteria</taxon>
        <taxon>Pseudomonadati</taxon>
        <taxon>Thermodesulfobacteriota</taxon>
        <taxon>Desulfuromonadia</taxon>
        <taxon>Desulfuromonadales</taxon>
        <taxon>Geoalkalibacteraceae</taxon>
        <taxon>Geoalkalibacter</taxon>
    </lineage>
</organism>
<dbReference type="InterPro" id="IPR016912">
    <property type="entry name" value="Phage_P2_GpU"/>
</dbReference>
<dbReference type="STRING" id="483547.GSUB_16025"/>
<accession>A0A0B5FW05</accession>
<gene>
    <name evidence="1" type="ORF">GSUB_16025</name>
</gene>
<protein>
    <submittedName>
        <fullName evidence="1">Tail protein</fullName>
    </submittedName>
</protein>
<keyword evidence="2" id="KW-1185">Reference proteome</keyword>
<dbReference type="AlphaFoldDB" id="A0A0B5FW05"/>
<dbReference type="EMBL" id="CP010311">
    <property type="protein sequence ID" value="AJF07761.1"/>
    <property type="molecule type" value="Genomic_DNA"/>
</dbReference>
<dbReference type="OrthoDB" id="1550902at2"/>
<dbReference type="RefSeq" id="WP_040201739.1">
    <property type="nucleotide sequence ID" value="NZ_CP010311.1"/>
</dbReference>
<evidence type="ECO:0000313" key="2">
    <source>
        <dbReference type="Proteomes" id="UP000035036"/>
    </source>
</evidence>